<keyword evidence="3" id="KW-0732">Signal</keyword>
<keyword evidence="2" id="KW-0812">Transmembrane</keyword>
<reference evidence="5" key="2">
    <citation type="submission" date="2019-02" db="EMBL/GenBank/DDBJ databases">
        <title>Opniocepnalus argus Var Kimnra genome.</title>
        <authorList>
            <person name="Zhou C."/>
            <person name="Xiao S."/>
        </authorList>
    </citation>
    <scope>NUCLEOTIDE SEQUENCE [LARGE SCALE GENOMIC DNA]</scope>
</reference>
<feature type="region of interest" description="Disordered" evidence="1">
    <location>
        <begin position="29"/>
        <end position="51"/>
    </location>
</feature>
<dbReference type="AlphaFoldDB" id="A0A6G1QHE9"/>
<dbReference type="EMBL" id="CM015727">
    <property type="protein sequence ID" value="KAF3701526.1"/>
    <property type="molecule type" value="Genomic_DNA"/>
</dbReference>
<evidence type="ECO:0000256" key="3">
    <source>
        <dbReference type="SAM" id="SignalP"/>
    </source>
</evidence>
<keyword evidence="2" id="KW-0472">Membrane</keyword>
<feature type="chain" id="PRO_5026059802" evidence="3">
    <location>
        <begin position="24"/>
        <end position="78"/>
    </location>
</feature>
<organism evidence="4 5">
    <name type="scientific">Channa argus</name>
    <name type="common">Northern snakehead</name>
    <name type="synonym">Ophicephalus argus</name>
    <dbReference type="NCBI Taxonomy" id="215402"/>
    <lineage>
        <taxon>Eukaryota</taxon>
        <taxon>Metazoa</taxon>
        <taxon>Chordata</taxon>
        <taxon>Craniata</taxon>
        <taxon>Vertebrata</taxon>
        <taxon>Euteleostomi</taxon>
        <taxon>Actinopterygii</taxon>
        <taxon>Neopterygii</taxon>
        <taxon>Teleostei</taxon>
        <taxon>Neoteleostei</taxon>
        <taxon>Acanthomorphata</taxon>
        <taxon>Anabantaria</taxon>
        <taxon>Anabantiformes</taxon>
        <taxon>Channoidei</taxon>
        <taxon>Channidae</taxon>
        <taxon>Channa</taxon>
    </lineage>
</organism>
<keyword evidence="5" id="KW-1185">Reference proteome</keyword>
<feature type="signal peptide" evidence="3">
    <location>
        <begin position="1"/>
        <end position="23"/>
    </location>
</feature>
<sequence length="78" mass="8224">MNKMFVVYLGFLILAVQLSSVVTQIHNTTTSPTAASTSANTSTKPATTTPANNCGRSDSFLLLLLPLALTASVLHSWS</sequence>
<proteinExistence type="predicted"/>
<keyword evidence="2" id="KW-1133">Transmembrane helix</keyword>
<name>A0A6G1QHE9_CHAAH</name>
<accession>A0A6G1QHE9</accession>
<gene>
    <name evidence="4" type="ORF">EXN66_Car017214</name>
</gene>
<evidence type="ECO:0000313" key="5">
    <source>
        <dbReference type="Proteomes" id="UP000503349"/>
    </source>
</evidence>
<reference evidence="4 5" key="1">
    <citation type="submission" date="2019-02" db="EMBL/GenBank/DDBJ databases">
        <title>Opniocepnalus argus genome.</title>
        <authorList>
            <person name="Zhou C."/>
            <person name="Xiao S."/>
        </authorList>
    </citation>
    <scope>NUCLEOTIDE SEQUENCE [LARGE SCALE GENOMIC DNA]</scope>
    <source>
        <strain evidence="4">OARG1902GOOAL</strain>
        <tissue evidence="4">Muscle</tissue>
    </source>
</reference>
<feature type="transmembrane region" description="Helical" evidence="2">
    <location>
        <begin position="59"/>
        <end position="77"/>
    </location>
</feature>
<evidence type="ECO:0000256" key="1">
    <source>
        <dbReference type="SAM" id="MobiDB-lite"/>
    </source>
</evidence>
<dbReference type="Proteomes" id="UP000503349">
    <property type="component" value="Chromosome 16"/>
</dbReference>
<evidence type="ECO:0000313" key="4">
    <source>
        <dbReference type="EMBL" id="KAF3701526.1"/>
    </source>
</evidence>
<protein>
    <submittedName>
        <fullName evidence="4">Uncharacterized protein</fullName>
    </submittedName>
</protein>
<evidence type="ECO:0000256" key="2">
    <source>
        <dbReference type="SAM" id="Phobius"/>
    </source>
</evidence>